<gene>
    <name evidence="1" type="ORF">TBRA_LOCUS7417</name>
</gene>
<dbReference type="Proteomes" id="UP000479190">
    <property type="component" value="Unassembled WGS sequence"/>
</dbReference>
<reference evidence="1 2" key="1">
    <citation type="submission" date="2020-02" db="EMBL/GenBank/DDBJ databases">
        <authorList>
            <person name="Ferguson B K."/>
        </authorList>
    </citation>
    <scope>NUCLEOTIDE SEQUENCE [LARGE SCALE GENOMIC DNA]</scope>
</reference>
<evidence type="ECO:0000313" key="2">
    <source>
        <dbReference type="Proteomes" id="UP000479190"/>
    </source>
</evidence>
<evidence type="ECO:0000313" key="1">
    <source>
        <dbReference type="EMBL" id="CAB0035523.1"/>
    </source>
</evidence>
<dbReference type="EMBL" id="CADCXV010000793">
    <property type="protein sequence ID" value="CAB0035523.1"/>
    <property type="molecule type" value="Genomic_DNA"/>
</dbReference>
<organism evidence="1 2">
    <name type="scientific">Trichogramma brassicae</name>
    <dbReference type="NCBI Taxonomy" id="86971"/>
    <lineage>
        <taxon>Eukaryota</taxon>
        <taxon>Metazoa</taxon>
        <taxon>Ecdysozoa</taxon>
        <taxon>Arthropoda</taxon>
        <taxon>Hexapoda</taxon>
        <taxon>Insecta</taxon>
        <taxon>Pterygota</taxon>
        <taxon>Neoptera</taxon>
        <taxon>Endopterygota</taxon>
        <taxon>Hymenoptera</taxon>
        <taxon>Apocrita</taxon>
        <taxon>Proctotrupomorpha</taxon>
        <taxon>Chalcidoidea</taxon>
        <taxon>Trichogrammatidae</taxon>
        <taxon>Trichogramma</taxon>
    </lineage>
</organism>
<keyword evidence="2" id="KW-1185">Reference proteome</keyword>
<proteinExistence type="predicted"/>
<dbReference type="AlphaFoldDB" id="A0A6H5III0"/>
<name>A0A6H5III0_9HYME</name>
<protein>
    <submittedName>
        <fullName evidence="1">Uncharacterized protein</fullName>
    </submittedName>
</protein>
<dbReference type="OrthoDB" id="7699172at2759"/>
<accession>A0A6H5III0</accession>
<sequence length="170" mass="18413">MKAKDASTYAIILQTLKSDPTLQPSARSSVQKIRCSAVQCCGALVLQIKKNVDNSSELGAELGKVLSDTATASTLHHTTMIEIRDLDECATKEEIAEALGTSLGARGLNKKVVRTLRKAYAGTQVAVSALPDDLATKALELGHIRIGWVNYRIRGREHAPHCYSCWSPSH</sequence>